<accession>A0ACC2Q8R9</accession>
<name>A0ACC2Q8R9_9NEOP</name>
<organism evidence="1 2">
    <name type="scientific">Mythimna loreyi</name>
    <dbReference type="NCBI Taxonomy" id="667449"/>
    <lineage>
        <taxon>Eukaryota</taxon>
        <taxon>Metazoa</taxon>
        <taxon>Ecdysozoa</taxon>
        <taxon>Arthropoda</taxon>
        <taxon>Hexapoda</taxon>
        <taxon>Insecta</taxon>
        <taxon>Pterygota</taxon>
        <taxon>Neoptera</taxon>
        <taxon>Endopterygota</taxon>
        <taxon>Lepidoptera</taxon>
        <taxon>Glossata</taxon>
        <taxon>Ditrysia</taxon>
        <taxon>Noctuoidea</taxon>
        <taxon>Noctuidae</taxon>
        <taxon>Noctuinae</taxon>
        <taxon>Hadenini</taxon>
        <taxon>Mythimna</taxon>
    </lineage>
</organism>
<protein>
    <submittedName>
        <fullName evidence="1">Uncharacterized protein</fullName>
    </submittedName>
</protein>
<evidence type="ECO:0000313" key="1">
    <source>
        <dbReference type="EMBL" id="KAJ8708575.1"/>
    </source>
</evidence>
<keyword evidence="2" id="KW-1185">Reference proteome</keyword>
<comment type="caution">
    <text evidence="1">The sequence shown here is derived from an EMBL/GenBank/DDBJ whole genome shotgun (WGS) entry which is preliminary data.</text>
</comment>
<reference evidence="1" key="1">
    <citation type="submission" date="2023-03" db="EMBL/GenBank/DDBJ databases">
        <title>Chromosome-level genomes of two armyworms, Mythimna separata and Mythimna loreyi, provide insights into the biosynthesis and reception of sex pheromones.</title>
        <authorList>
            <person name="Zhao H."/>
        </authorList>
    </citation>
    <scope>NUCLEOTIDE SEQUENCE</scope>
    <source>
        <strain evidence="1">BeijingLab</strain>
    </source>
</reference>
<evidence type="ECO:0000313" key="2">
    <source>
        <dbReference type="Proteomes" id="UP001231649"/>
    </source>
</evidence>
<proteinExistence type="predicted"/>
<sequence length="427" mass="47244">MASATYKAGVLQQHKELSEFTPSIHKAGDTGLDILVLPPLEPTANYDEAIDLASSAAEQAGLYVVAHLYEKARCQLGYETVRSSLVFDRKGAIVAVYRKAQNSAANCTISDTDLVTFTTDFGVTFGVLMEEDLMLYDEEHLKGVKNFVMTGDWQAEGSFFNAAQFAPSWSFITNANLLSTSGIYAGKAGLKTGADKLAVSELHKNGGQDAPVVPIVSPASVIFPGEDLRQYVVRPLDLEVSSMGYKETVCHRSFCCEFYVKTGAKETLPESSYSLAAFNGNRPFSVNHNIGTQICLITGSEKSNSFFEKVSITANFTKQNSQYPIVQSATVLPTDNFKFETKVNGVPHQVTLEVVEAQNLINFGIFGKDATNKLENNLYSEENSTESAQYEIYDYIFNEDVQEFFDYVWIRLRILIVVVSIYILEMM</sequence>
<dbReference type="EMBL" id="CM056801">
    <property type="protein sequence ID" value="KAJ8708575.1"/>
    <property type="molecule type" value="Genomic_DNA"/>
</dbReference>
<gene>
    <name evidence="1" type="ORF">PYW08_009957</name>
</gene>
<dbReference type="Proteomes" id="UP001231649">
    <property type="component" value="Chromosome 25"/>
</dbReference>